<dbReference type="Proteomes" id="UP000265703">
    <property type="component" value="Unassembled WGS sequence"/>
</dbReference>
<dbReference type="AlphaFoldDB" id="A0A397SAF2"/>
<evidence type="ECO:0000313" key="2">
    <source>
        <dbReference type="Proteomes" id="UP000265703"/>
    </source>
</evidence>
<keyword evidence="2" id="KW-1185">Reference proteome</keyword>
<proteinExistence type="predicted"/>
<comment type="caution">
    <text evidence="1">The sequence shown here is derived from an EMBL/GenBank/DDBJ whole genome shotgun (WGS) entry which is preliminary data.</text>
</comment>
<reference evidence="1 2" key="1">
    <citation type="submission" date="2018-06" db="EMBL/GenBank/DDBJ databases">
        <title>Comparative genomics reveals the genomic features of Rhizophagus irregularis, R. cerebriforme, R. diaphanum and Gigaspora rosea, and their symbiotic lifestyle signature.</title>
        <authorList>
            <person name="Morin E."/>
            <person name="San Clemente H."/>
            <person name="Chen E.C.H."/>
            <person name="De La Providencia I."/>
            <person name="Hainaut M."/>
            <person name="Kuo A."/>
            <person name="Kohler A."/>
            <person name="Murat C."/>
            <person name="Tang N."/>
            <person name="Roy S."/>
            <person name="Loubradou J."/>
            <person name="Henrissat B."/>
            <person name="Grigoriev I.V."/>
            <person name="Corradi N."/>
            <person name="Roux C."/>
            <person name="Martin F.M."/>
        </authorList>
    </citation>
    <scope>NUCLEOTIDE SEQUENCE [LARGE SCALE GENOMIC DNA]</scope>
    <source>
        <strain evidence="1 2">DAOM 227022</strain>
    </source>
</reference>
<gene>
    <name evidence="1" type="ORF">C1645_840131</name>
</gene>
<name>A0A397SAF2_9GLOM</name>
<dbReference type="EMBL" id="QKYT01001184">
    <property type="protein sequence ID" value="RIA79691.1"/>
    <property type="molecule type" value="Genomic_DNA"/>
</dbReference>
<protein>
    <submittedName>
        <fullName evidence="1">Uncharacterized protein</fullName>
    </submittedName>
</protein>
<organism evidence="1 2">
    <name type="scientific">Glomus cerebriforme</name>
    <dbReference type="NCBI Taxonomy" id="658196"/>
    <lineage>
        <taxon>Eukaryota</taxon>
        <taxon>Fungi</taxon>
        <taxon>Fungi incertae sedis</taxon>
        <taxon>Mucoromycota</taxon>
        <taxon>Glomeromycotina</taxon>
        <taxon>Glomeromycetes</taxon>
        <taxon>Glomerales</taxon>
        <taxon>Glomeraceae</taxon>
        <taxon>Glomus</taxon>
    </lineage>
</organism>
<evidence type="ECO:0000313" key="1">
    <source>
        <dbReference type="EMBL" id="RIA79691.1"/>
    </source>
</evidence>
<sequence>MDIFSNRTNDIINKIIEEFKVEDCRIKENFTSSLTYCSFPIILSPLAITPLSNGNDTEMIKQIGMNEKSIDSKDFNKNQVEISSKEITSKRKSDLPTYDENDG</sequence>
<accession>A0A397SAF2</accession>